<keyword evidence="2 5" id="KW-0812">Transmembrane</keyword>
<organism evidence="7 8">
    <name type="scientific">Truncatella angustata</name>
    <dbReference type="NCBI Taxonomy" id="152316"/>
    <lineage>
        <taxon>Eukaryota</taxon>
        <taxon>Fungi</taxon>
        <taxon>Dikarya</taxon>
        <taxon>Ascomycota</taxon>
        <taxon>Pezizomycotina</taxon>
        <taxon>Sordariomycetes</taxon>
        <taxon>Xylariomycetidae</taxon>
        <taxon>Amphisphaeriales</taxon>
        <taxon>Sporocadaceae</taxon>
        <taxon>Truncatella</taxon>
    </lineage>
</organism>
<feature type="transmembrane region" description="Helical" evidence="5">
    <location>
        <begin position="411"/>
        <end position="432"/>
    </location>
</feature>
<feature type="transmembrane region" description="Helical" evidence="5">
    <location>
        <begin position="314"/>
        <end position="334"/>
    </location>
</feature>
<dbReference type="EMBL" id="JAGPXC010000010">
    <property type="protein sequence ID" value="KAH6646091.1"/>
    <property type="molecule type" value="Genomic_DNA"/>
</dbReference>
<dbReference type="SUPFAM" id="SSF103473">
    <property type="entry name" value="MFS general substrate transporter"/>
    <property type="match status" value="1"/>
</dbReference>
<feature type="domain" description="Major facilitator superfamily (MFS) profile" evidence="6">
    <location>
        <begin position="38"/>
        <end position="502"/>
    </location>
</feature>
<evidence type="ECO:0000313" key="8">
    <source>
        <dbReference type="Proteomes" id="UP000758603"/>
    </source>
</evidence>
<sequence>MSEDDSKQYGIDSIAIPSNVDEPANSDRYLTGIRLALAVLGLGLTVFLPAAEISIVSTSLITVSEDLNGFDQSSWIITAYLSAFTGFILLWSKISTFFGLKPALIASVLLFMAFSAGCGAAKSVEQLIIMRAFQGITGAGAYSLPSIAFFQLVPPTQYNIINAVSSSTMAIALIISPIIGGSISQHDAWRWIFYLNLPAGGVAAMLLAFVLPARFPAHCEPPLEKHERSWRSTRSFFEKADLLGASLLLAAVIFLVAALEEGNVRFPWNSAIISSFLAVSGFLWIMFLLWNWYAAREKVTVEPTIPHRFLINRCLMSAIFGCIVGGAPMTIAAIELPQRFQLVNESSPLDAGVRLLAFAVATPVGIVVASVLTGRLRIPFVYTLTFGACLQITGFTLISTVPTTVNLWNGMYGFCVLAGMGAGVTAGTFYVLTPISCEKEDQPLAVGLALQARMLGGAVGIAVVNSVWVNYVRSHLASAMSTAEIDELLSSIGSLAQYPQDLQTFIRGVCGEAYNLQMRATLGFSAAQFLAIAALWRKKPFRLSEQGTLE</sequence>
<feature type="transmembrane region" description="Helical" evidence="5">
    <location>
        <begin position="160"/>
        <end position="179"/>
    </location>
</feature>
<reference evidence="7" key="1">
    <citation type="journal article" date="2021" name="Nat. Commun.">
        <title>Genetic determinants of endophytism in the Arabidopsis root mycobiome.</title>
        <authorList>
            <person name="Mesny F."/>
            <person name="Miyauchi S."/>
            <person name="Thiergart T."/>
            <person name="Pickel B."/>
            <person name="Atanasova L."/>
            <person name="Karlsson M."/>
            <person name="Huettel B."/>
            <person name="Barry K.W."/>
            <person name="Haridas S."/>
            <person name="Chen C."/>
            <person name="Bauer D."/>
            <person name="Andreopoulos W."/>
            <person name="Pangilinan J."/>
            <person name="LaButti K."/>
            <person name="Riley R."/>
            <person name="Lipzen A."/>
            <person name="Clum A."/>
            <person name="Drula E."/>
            <person name="Henrissat B."/>
            <person name="Kohler A."/>
            <person name="Grigoriev I.V."/>
            <person name="Martin F.M."/>
            <person name="Hacquard S."/>
        </authorList>
    </citation>
    <scope>NUCLEOTIDE SEQUENCE</scope>
    <source>
        <strain evidence="7">MPI-SDFR-AT-0073</strain>
    </source>
</reference>
<evidence type="ECO:0000256" key="4">
    <source>
        <dbReference type="ARBA" id="ARBA00023136"/>
    </source>
</evidence>
<dbReference type="Gene3D" id="1.20.1250.20">
    <property type="entry name" value="MFS general substrate transporter like domains"/>
    <property type="match status" value="1"/>
</dbReference>
<feature type="transmembrane region" description="Helical" evidence="5">
    <location>
        <begin position="128"/>
        <end position="153"/>
    </location>
</feature>
<dbReference type="InterPro" id="IPR036259">
    <property type="entry name" value="MFS_trans_sf"/>
</dbReference>
<dbReference type="Pfam" id="PF07690">
    <property type="entry name" value="MFS_1"/>
    <property type="match status" value="1"/>
</dbReference>
<evidence type="ECO:0000256" key="2">
    <source>
        <dbReference type="ARBA" id="ARBA00022692"/>
    </source>
</evidence>
<evidence type="ECO:0000313" key="7">
    <source>
        <dbReference type="EMBL" id="KAH6646091.1"/>
    </source>
</evidence>
<keyword evidence="8" id="KW-1185">Reference proteome</keyword>
<name>A0A9P8RMX7_9PEZI</name>
<dbReference type="InterPro" id="IPR011701">
    <property type="entry name" value="MFS"/>
</dbReference>
<dbReference type="GO" id="GO:0005886">
    <property type="term" value="C:plasma membrane"/>
    <property type="evidence" value="ECO:0007669"/>
    <property type="project" value="TreeGrafter"/>
</dbReference>
<protein>
    <submittedName>
        <fullName evidence="7">Major facilitator superfamily domain-containing protein</fullName>
    </submittedName>
</protein>
<accession>A0A9P8RMX7</accession>
<dbReference type="GO" id="GO:0022857">
    <property type="term" value="F:transmembrane transporter activity"/>
    <property type="evidence" value="ECO:0007669"/>
    <property type="project" value="InterPro"/>
</dbReference>
<dbReference type="Gene3D" id="1.20.1720.10">
    <property type="entry name" value="Multidrug resistance protein D"/>
    <property type="match status" value="1"/>
</dbReference>
<dbReference type="OrthoDB" id="440553at2759"/>
<dbReference type="GeneID" id="70138443"/>
<feature type="transmembrane region" description="Helical" evidence="5">
    <location>
        <begin position="35"/>
        <end position="61"/>
    </location>
</feature>
<feature type="transmembrane region" description="Helical" evidence="5">
    <location>
        <begin position="236"/>
        <end position="259"/>
    </location>
</feature>
<dbReference type="Proteomes" id="UP000758603">
    <property type="component" value="Unassembled WGS sequence"/>
</dbReference>
<dbReference type="PANTHER" id="PTHR23501:SF43">
    <property type="entry name" value="MULTIDRUG TRANSPORTER, PUTATIVE (AFU_ORTHOLOGUE AFUA_6G03040)-RELATED"/>
    <property type="match status" value="1"/>
</dbReference>
<gene>
    <name evidence="7" type="ORF">BKA67DRAFT_93561</name>
</gene>
<dbReference type="InterPro" id="IPR020846">
    <property type="entry name" value="MFS_dom"/>
</dbReference>
<feature type="transmembrane region" description="Helical" evidence="5">
    <location>
        <begin position="191"/>
        <end position="215"/>
    </location>
</feature>
<keyword evidence="3 5" id="KW-1133">Transmembrane helix</keyword>
<keyword evidence="4 5" id="KW-0472">Membrane</keyword>
<evidence type="ECO:0000256" key="3">
    <source>
        <dbReference type="ARBA" id="ARBA00022989"/>
    </source>
</evidence>
<comment type="caution">
    <text evidence="7">The sequence shown here is derived from an EMBL/GenBank/DDBJ whole genome shotgun (WGS) entry which is preliminary data.</text>
</comment>
<dbReference type="PROSITE" id="PS50850">
    <property type="entry name" value="MFS"/>
    <property type="match status" value="1"/>
</dbReference>
<feature type="transmembrane region" description="Helical" evidence="5">
    <location>
        <begin position="380"/>
        <end position="399"/>
    </location>
</feature>
<dbReference type="AlphaFoldDB" id="A0A9P8RMX7"/>
<comment type="subcellular location">
    <subcellularLocation>
        <location evidence="1">Membrane</location>
        <topology evidence="1">Multi-pass membrane protein</topology>
    </subcellularLocation>
</comment>
<dbReference type="RefSeq" id="XP_045952605.1">
    <property type="nucleotide sequence ID" value="XM_046109552.1"/>
</dbReference>
<dbReference type="PANTHER" id="PTHR23501">
    <property type="entry name" value="MAJOR FACILITATOR SUPERFAMILY"/>
    <property type="match status" value="1"/>
</dbReference>
<feature type="transmembrane region" description="Helical" evidence="5">
    <location>
        <begin position="73"/>
        <end position="91"/>
    </location>
</feature>
<feature type="transmembrane region" description="Helical" evidence="5">
    <location>
        <begin position="103"/>
        <end position="122"/>
    </location>
</feature>
<evidence type="ECO:0000259" key="6">
    <source>
        <dbReference type="PROSITE" id="PS50850"/>
    </source>
</evidence>
<evidence type="ECO:0000256" key="5">
    <source>
        <dbReference type="SAM" id="Phobius"/>
    </source>
</evidence>
<feature type="transmembrane region" description="Helical" evidence="5">
    <location>
        <begin position="271"/>
        <end position="293"/>
    </location>
</feature>
<feature type="transmembrane region" description="Helical" evidence="5">
    <location>
        <begin position="354"/>
        <end position="373"/>
    </location>
</feature>
<evidence type="ECO:0000256" key="1">
    <source>
        <dbReference type="ARBA" id="ARBA00004141"/>
    </source>
</evidence>
<proteinExistence type="predicted"/>